<proteinExistence type="predicted"/>
<keyword evidence="1" id="KW-0812">Transmembrane</keyword>
<feature type="transmembrane region" description="Helical" evidence="1">
    <location>
        <begin position="59"/>
        <end position="81"/>
    </location>
</feature>
<reference evidence="3" key="1">
    <citation type="submission" date="2020-08" db="EMBL/GenBank/DDBJ databases">
        <title>Lacibacter sp. S13-6-6 genome sequencing.</title>
        <authorList>
            <person name="Jin L."/>
        </authorList>
    </citation>
    <scope>NUCLEOTIDE SEQUENCE [LARGE SCALE GENOMIC DNA]</scope>
    <source>
        <strain evidence="3">S13-6-6</strain>
    </source>
</reference>
<dbReference type="Proteomes" id="UP000515344">
    <property type="component" value="Chromosome"/>
</dbReference>
<dbReference type="KEGG" id="lacs:H4075_10940"/>
<evidence type="ECO:0000313" key="2">
    <source>
        <dbReference type="EMBL" id="QNA42624.1"/>
    </source>
</evidence>
<keyword evidence="1" id="KW-0472">Membrane</keyword>
<feature type="transmembrane region" description="Helical" evidence="1">
    <location>
        <begin position="87"/>
        <end position="107"/>
    </location>
</feature>
<evidence type="ECO:0000256" key="1">
    <source>
        <dbReference type="SAM" id="Phobius"/>
    </source>
</evidence>
<organism evidence="2 3">
    <name type="scientific">Lacibacter sediminis</name>
    <dbReference type="NCBI Taxonomy" id="2760713"/>
    <lineage>
        <taxon>Bacteria</taxon>
        <taxon>Pseudomonadati</taxon>
        <taxon>Bacteroidota</taxon>
        <taxon>Chitinophagia</taxon>
        <taxon>Chitinophagales</taxon>
        <taxon>Chitinophagaceae</taxon>
        <taxon>Lacibacter</taxon>
    </lineage>
</organism>
<dbReference type="RefSeq" id="WP_182800890.1">
    <property type="nucleotide sequence ID" value="NZ_CP060007.1"/>
</dbReference>
<name>A0A7G5XAX1_9BACT</name>
<sequence>MDTAQLPDVLLRINTLKQQGLSTEEILQRLLETGLSGDAAQRYFDEWKKIRNEKKRNAAFVYCGIGVFLLTTGFMFTVFLFTNNSNFNFALYGLTIIGLILVFKGLIDLMS</sequence>
<keyword evidence="3" id="KW-1185">Reference proteome</keyword>
<evidence type="ECO:0000313" key="3">
    <source>
        <dbReference type="Proteomes" id="UP000515344"/>
    </source>
</evidence>
<dbReference type="EMBL" id="CP060007">
    <property type="protein sequence ID" value="QNA42624.1"/>
    <property type="molecule type" value="Genomic_DNA"/>
</dbReference>
<accession>A0A7G5XAX1</accession>
<gene>
    <name evidence="2" type="ORF">H4075_10940</name>
</gene>
<keyword evidence="1" id="KW-1133">Transmembrane helix</keyword>
<protein>
    <submittedName>
        <fullName evidence="2">Uncharacterized protein</fullName>
    </submittedName>
</protein>
<dbReference type="AlphaFoldDB" id="A0A7G5XAX1"/>